<comment type="caution">
    <text evidence="1">The sequence shown here is derived from an EMBL/GenBank/DDBJ whole genome shotgun (WGS) entry which is preliminary data.</text>
</comment>
<organism evidence="1 2">
    <name type="scientific">Ensete ventricosum</name>
    <name type="common">Abyssinian banana</name>
    <name type="synonym">Musa ensete</name>
    <dbReference type="NCBI Taxonomy" id="4639"/>
    <lineage>
        <taxon>Eukaryota</taxon>
        <taxon>Viridiplantae</taxon>
        <taxon>Streptophyta</taxon>
        <taxon>Embryophyta</taxon>
        <taxon>Tracheophyta</taxon>
        <taxon>Spermatophyta</taxon>
        <taxon>Magnoliopsida</taxon>
        <taxon>Liliopsida</taxon>
        <taxon>Zingiberales</taxon>
        <taxon>Musaceae</taxon>
        <taxon>Ensete</taxon>
    </lineage>
</organism>
<protein>
    <submittedName>
        <fullName evidence="1">Uncharacterized protein</fullName>
    </submittedName>
</protein>
<dbReference type="EMBL" id="AMZH03004539">
    <property type="protein sequence ID" value="RRT68903.1"/>
    <property type="molecule type" value="Genomic_DNA"/>
</dbReference>
<reference evidence="1 2" key="1">
    <citation type="journal article" date="2014" name="Agronomy (Basel)">
        <title>A Draft Genome Sequence for Ensete ventricosum, the Drought-Tolerant Tree Against Hunger.</title>
        <authorList>
            <person name="Harrison J."/>
            <person name="Moore K.A."/>
            <person name="Paszkiewicz K."/>
            <person name="Jones T."/>
            <person name="Grant M."/>
            <person name="Ambacheew D."/>
            <person name="Muzemil S."/>
            <person name="Studholme D.J."/>
        </authorList>
    </citation>
    <scope>NUCLEOTIDE SEQUENCE [LARGE SCALE GENOMIC DNA]</scope>
</reference>
<dbReference type="AlphaFoldDB" id="A0A426ZY70"/>
<sequence length="80" mass="8313">MDSILIISGCSLVFSFTSTLAVAIGGVLASRYTRTCPGLVLSASTPSLFCFSSPSSFNNSINLMPVVVSTTAYTSTSLHL</sequence>
<name>A0A426ZY70_ENSVE</name>
<evidence type="ECO:0000313" key="2">
    <source>
        <dbReference type="Proteomes" id="UP000287651"/>
    </source>
</evidence>
<evidence type="ECO:0000313" key="1">
    <source>
        <dbReference type="EMBL" id="RRT68903.1"/>
    </source>
</evidence>
<accession>A0A426ZY70</accession>
<gene>
    <name evidence="1" type="ORF">B296_00022833</name>
</gene>
<dbReference type="Proteomes" id="UP000287651">
    <property type="component" value="Unassembled WGS sequence"/>
</dbReference>
<proteinExistence type="predicted"/>